<gene>
    <name evidence="6" type="ORF">AA0535_2854</name>
</gene>
<comment type="caution">
    <text evidence="6">The sequence shown here is derived from an EMBL/GenBank/DDBJ whole genome shotgun (WGS) entry which is preliminary data.</text>
</comment>
<keyword evidence="2 6" id="KW-0418">Kinase</keyword>
<dbReference type="InterPro" id="IPR036890">
    <property type="entry name" value="HATPase_C_sf"/>
</dbReference>
<keyword evidence="4" id="KW-1133">Transmembrane helix</keyword>
<reference evidence="6" key="1">
    <citation type="submission" date="2013-04" db="EMBL/GenBank/DDBJ databases">
        <title>The genome sequencing project of 58 acetic acid bacteria.</title>
        <authorList>
            <person name="Okamoto-Kainuma A."/>
            <person name="Ishikawa M."/>
            <person name="Umino S."/>
            <person name="Koizumi Y."/>
            <person name="Shiwa Y."/>
            <person name="Yoshikawa H."/>
            <person name="Matsutani M."/>
            <person name="Matsushita K."/>
        </authorList>
    </citation>
    <scope>NUCLEOTIDE SEQUENCE</scope>
    <source>
        <strain evidence="6">NRIC 0535</strain>
    </source>
</reference>
<dbReference type="Gene3D" id="3.30.565.10">
    <property type="entry name" value="Histidine kinase-like ATPase, C-terminal domain"/>
    <property type="match status" value="1"/>
</dbReference>
<keyword evidence="4" id="KW-0472">Membrane</keyword>
<dbReference type="InterPro" id="IPR050482">
    <property type="entry name" value="Sensor_HK_TwoCompSys"/>
</dbReference>
<feature type="transmembrane region" description="Helical" evidence="4">
    <location>
        <begin position="78"/>
        <end position="94"/>
    </location>
</feature>
<sequence>MPWLAHGATFTAVIAFIIGSAVFITLPLLPGRLAPPIEWRVIIYALIGIVLIPFGGYWGVFFISAAATCGAIDNRRRAVALLALVLAVCILLALTLDHNVIGCLITLIVAAGTFTTMSLSMDLHRQNQALGRAQDEIRALTLIAERERFARDLHDTLGQSLTVIALKSELGRRHLPHAPENAVRELEEIGDRARQALAETRLAVSAMRVTSLEQELASGVEALRDAGLEVAVSGETRLMPAVHDAVLALIIREGLTNILRHANADRCIIRFLRLATGEAQLEIADQSASTAHGGIPLSFREGNGIKGMRARLAQVDGTLLINRHPEGTSLVITLGEAS</sequence>
<feature type="transmembrane region" description="Helical" evidence="4">
    <location>
        <begin position="7"/>
        <end position="29"/>
    </location>
</feature>
<evidence type="ECO:0000256" key="4">
    <source>
        <dbReference type="SAM" id="Phobius"/>
    </source>
</evidence>
<dbReference type="GO" id="GO:0016301">
    <property type="term" value="F:kinase activity"/>
    <property type="evidence" value="ECO:0007669"/>
    <property type="project" value="UniProtKB-KW"/>
</dbReference>
<keyword evidence="1" id="KW-0808">Transferase</keyword>
<evidence type="ECO:0000313" key="6">
    <source>
        <dbReference type="EMBL" id="GBQ93517.1"/>
    </source>
</evidence>
<keyword evidence="7" id="KW-1185">Reference proteome</keyword>
<evidence type="ECO:0000313" key="7">
    <source>
        <dbReference type="Proteomes" id="UP001062776"/>
    </source>
</evidence>
<protein>
    <submittedName>
        <fullName evidence="6">Signal transduction histidine kinase</fullName>
    </submittedName>
</protein>
<organism evidence="6 7">
    <name type="scientific">Asaia krungthepensis NRIC 0535</name>
    <dbReference type="NCBI Taxonomy" id="1307925"/>
    <lineage>
        <taxon>Bacteria</taxon>
        <taxon>Pseudomonadati</taxon>
        <taxon>Pseudomonadota</taxon>
        <taxon>Alphaproteobacteria</taxon>
        <taxon>Acetobacterales</taxon>
        <taxon>Acetobacteraceae</taxon>
        <taxon>Asaia</taxon>
    </lineage>
</organism>
<evidence type="ECO:0000259" key="5">
    <source>
        <dbReference type="Pfam" id="PF07730"/>
    </source>
</evidence>
<feature type="transmembrane region" description="Helical" evidence="4">
    <location>
        <begin position="100"/>
        <end position="119"/>
    </location>
</feature>
<accession>A0ABQ0Q6D8</accession>
<dbReference type="InterPro" id="IPR011712">
    <property type="entry name" value="Sig_transdc_His_kin_sub3_dim/P"/>
</dbReference>
<dbReference type="EMBL" id="BAPV01000061">
    <property type="protein sequence ID" value="GBQ93517.1"/>
    <property type="molecule type" value="Genomic_DNA"/>
</dbReference>
<dbReference type="Proteomes" id="UP001062776">
    <property type="component" value="Unassembled WGS sequence"/>
</dbReference>
<name>A0ABQ0Q6D8_9PROT</name>
<keyword evidence="3" id="KW-0902">Two-component regulatory system</keyword>
<evidence type="ECO:0000256" key="1">
    <source>
        <dbReference type="ARBA" id="ARBA00022679"/>
    </source>
</evidence>
<evidence type="ECO:0000256" key="2">
    <source>
        <dbReference type="ARBA" id="ARBA00022777"/>
    </source>
</evidence>
<dbReference type="Gene3D" id="1.20.5.1930">
    <property type="match status" value="1"/>
</dbReference>
<proteinExistence type="predicted"/>
<feature type="transmembrane region" description="Helical" evidence="4">
    <location>
        <begin position="41"/>
        <end position="66"/>
    </location>
</feature>
<dbReference type="PANTHER" id="PTHR24421:SF63">
    <property type="entry name" value="SENSOR HISTIDINE KINASE DESK"/>
    <property type="match status" value="1"/>
</dbReference>
<feature type="domain" description="Signal transduction histidine kinase subgroup 3 dimerisation and phosphoacceptor" evidence="5">
    <location>
        <begin position="145"/>
        <end position="210"/>
    </location>
</feature>
<dbReference type="Pfam" id="PF07730">
    <property type="entry name" value="HisKA_3"/>
    <property type="match status" value="1"/>
</dbReference>
<dbReference type="CDD" id="cd16917">
    <property type="entry name" value="HATPase_UhpB-NarQ-NarX-like"/>
    <property type="match status" value="1"/>
</dbReference>
<keyword evidence="4" id="KW-0812">Transmembrane</keyword>
<evidence type="ECO:0000256" key="3">
    <source>
        <dbReference type="ARBA" id="ARBA00023012"/>
    </source>
</evidence>
<dbReference type="PANTHER" id="PTHR24421">
    <property type="entry name" value="NITRATE/NITRITE SENSOR PROTEIN NARX-RELATED"/>
    <property type="match status" value="1"/>
</dbReference>